<sequence length="248" mass="28376">MVFQFARDLSSELLDVDGLFKKSILPWWQEIETYRELIKLDHTWRALPAVVLSVYRGTGFNREFCISMANIFKILYLSVFIHELIKDDEEGQEYNQDMQFSILIGDYMFGRILALLIEAEADMLLPIFADMICEINEGMVKRYKLGSSEAEFVESRRASFYKTAFLTAAFCAGKNVEEQGCFREAGYKLGMALELLQEEGLREEALSFLEDSEKLLSPEQGSRISTSMGPIYKEMRSLLTASNKLAVV</sequence>
<organism evidence="1">
    <name type="scientific">hydrocarbon metagenome</name>
    <dbReference type="NCBI Taxonomy" id="938273"/>
    <lineage>
        <taxon>unclassified sequences</taxon>
        <taxon>metagenomes</taxon>
        <taxon>ecological metagenomes</taxon>
    </lineage>
</organism>
<comment type="caution">
    <text evidence="1">The sequence shown here is derived from an EMBL/GenBank/DDBJ whole genome shotgun (WGS) entry which is preliminary data.</text>
</comment>
<accession>A0A0W8E8D7</accession>
<dbReference type="SUPFAM" id="SSF48576">
    <property type="entry name" value="Terpenoid synthases"/>
    <property type="match status" value="1"/>
</dbReference>
<dbReference type="InterPro" id="IPR008949">
    <property type="entry name" value="Isoprenoid_synthase_dom_sf"/>
</dbReference>
<proteinExistence type="predicted"/>
<reference evidence="1" key="1">
    <citation type="journal article" date="2015" name="Proc. Natl. Acad. Sci. U.S.A.">
        <title>Networks of energetic and metabolic interactions define dynamics in microbial communities.</title>
        <authorList>
            <person name="Embree M."/>
            <person name="Liu J.K."/>
            <person name="Al-Bassam M.M."/>
            <person name="Zengler K."/>
        </authorList>
    </citation>
    <scope>NUCLEOTIDE SEQUENCE</scope>
</reference>
<protein>
    <submittedName>
        <fullName evidence="1">Uncharacterized protein</fullName>
    </submittedName>
</protein>
<dbReference type="AlphaFoldDB" id="A0A0W8E8D7"/>
<dbReference type="EMBL" id="LNQE01001842">
    <property type="protein sequence ID" value="KUG04707.1"/>
    <property type="molecule type" value="Genomic_DNA"/>
</dbReference>
<evidence type="ECO:0000313" key="1">
    <source>
        <dbReference type="EMBL" id="KUG04707.1"/>
    </source>
</evidence>
<gene>
    <name evidence="1" type="ORF">ASZ90_017846</name>
</gene>
<dbReference type="Gene3D" id="1.10.600.10">
    <property type="entry name" value="Farnesyl Diphosphate Synthase"/>
    <property type="match status" value="1"/>
</dbReference>
<name>A0A0W8E8D7_9ZZZZ</name>